<keyword evidence="3" id="KW-1185">Reference proteome</keyword>
<dbReference type="InterPro" id="IPR012296">
    <property type="entry name" value="Nuclease_put_TT1808"/>
</dbReference>
<dbReference type="EMBL" id="JAMXFF010000022">
    <property type="protein sequence ID" value="MCT7967653.1"/>
    <property type="molecule type" value="Genomic_DNA"/>
</dbReference>
<dbReference type="PANTHER" id="PTHR34107">
    <property type="entry name" value="SLL0198 PROTEIN-RELATED"/>
    <property type="match status" value="1"/>
</dbReference>
<keyword evidence="2" id="KW-0255">Endonuclease</keyword>
<dbReference type="InterPro" id="IPR008538">
    <property type="entry name" value="Uma2"/>
</dbReference>
<dbReference type="PANTHER" id="PTHR34107:SF4">
    <property type="entry name" value="SLL1222 PROTEIN"/>
    <property type="match status" value="1"/>
</dbReference>
<proteinExistence type="predicted"/>
<organism evidence="2 3">
    <name type="scientific">Laspinema palackyanum D2a</name>
    <dbReference type="NCBI Taxonomy" id="2953684"/>
    <lineage>
        <taxon>Bacteria</taxon>
        <taxon>Bacillati</taxon>
        <taxon>Cyanobacteriota</taxon>
        <taxon>Cyanophyceae</taxon>
        <taxon>Oscillatoriophycideae</taxon>
        <taxon>Oscillatoriales</taxon>
        <taxon>Laspinemataceae</taxon>
        <taxon>Laspinema</taxon>
        <taxon>Laspinema palackyanum</taxon>
    </lineage>
</organism>
<dbReference type="Proteomes" id="UP001525890">
    <property type="component" value="Unassembled WGS sequence"/>
</dbReference>
<keyword evidence="2" id="KW-0378">Hydrolase</keyword>
<evidence type="ECO:0000313" key="3">
    <source>
        <dbReference type="Proteomes" id="UP001525890"/>
    </source>
</evidence>
<dbReference type="Pfam" id="PF05685">
    <property type="entry name" value="Uma2"/>
    <property type="match status" value="1"/>
</dbReference>
<keyword evidence="2" id="KW-0540">Nuclease</keyword>
<protein>
    <submittedName>
        <fullName evidence="2">Uma2 family endonuclease</fullName>
    </submittedName>
</protein>
<reference evidence="2 3" key="1">
    <citation type="journal article" date="2022" name="Front. Microbiol.">
        <title>High genomic differentiation and limited gene flow indicate recent cryptic speciation within the genus Laspinema (cyanobacteria).</title>
        <authorList>
            <person name="Stanojkovic A."/>
            <person name="Skoupy S."/>
            <person name="Skaloud P."/>
            <person name="Dvorak P."/>
        </authorList>
    </citation>
    <scope>NUCLEOTIDE SEQUENCE [LARGE SCALE GENOMIC DNA]</scope>
    <source>
        <strain evidence="2 3">D2a</strain>
    </source>
</reference>
<evidence type="ECO:0000259" key="1">
    <source>
        <dbReference type="Pfam" id="PF05685"/>
    </source>
</evidence>
<dbReference type="Gene3D" id="3.90.1570.10">
    <property type="entry name" value="tt1808, chain A"/>
    <property type="match status" value="1"/>
</dbReference>
<dbReference type="GO" id="GO:0004519">
    <property type="term" value="F:endonuclease activity"/>
    <property type="evidence" value="ECO:0007669"/>
    <property type="project" value="UniProtKB-KW"/>
</dbReference>
<dbReference type="InterPro" id="IPR011335">
    <property type="entry name" value="Restrct_endonuc-II-like"/>
</dbReference>
<name>A0ABT2MSK9_9CYAN</name>
<comment type="caution">
    <text evidence="2">The sequence shown here is derived from an EMBL/GenBank/DDBJ whole genome shotgun (WGS) entry which is preliminary data.</text>
</comment>
<sequence>MVMTTDTEQFTLEDFMKNPPENMEWVDEKLVEKTGRTLRHSEIQANLVWYWRTYINQSGKGGTVYVEMPCRTQKQGRRPDVSYLTPELLERYRNEPTLPQSPPLVAEIASPTDVAEELFAKAQEYLNSSCQEVWLVFPEGRRILILTENQTIAFQSGDSISTQVVLEGFKIAVDELLG</sequence>
<evidence type="ECO:0000313" key="2">
    <source>
        <dbReference type="EMBL" id="MCT7967653.1"/>
    </source>
</evidence>
<dbReference type="CDD" id="cd06260">
    <property type="entry name" value="DUF820-like"/>
    <property type="match status" value="1"/>
</dbReference>
<accession>A0ABT2MSK9</accession>
<gene>
    <name evidence="2" type="ORF">NG799_15030</name>
</gene>
<dbReference type="SUPFAM" id="SSF52980">
    <property type="entry name" value="Restriction endonuclease-like"/>
    <property type="match status" value="1"/>
</dbReference>
<feature type="domain" description="Putative restriction endonuclease" evidence="1">
    <location>
        <begin position="13"/>
        <end position="173"/>
    </location>
</feature>